<dbReference type="EMBL" id="FOXP01000002">
    <property type="protein sequence ID" value="SFP47641.1"/>
    <property type="molecule type" value="Genomic_DNA"/>
</dbReference>
<dbReference type="STRING" id="634430.SAMN04488241_102170"/>
<keyword evidence="4 6" id="KW-0862">Zinc</keyword>
<dbReference type="Pfam" id="PF01435">
    <property type="entry name" value="Peptidase_M48"/>
    <property type="match status" value="1"/>
</dbReference>
<keyword evidence="1 6" id="KW-0645">Protease</keyword>
<name>A0A1I5QNP0_9SPHN</name>
<evidence type="ECO:0000259" key="7">
    <source>
        <dbReference type="PROSITE" id="PS50106"/>
    </source>
</evidence>
<dbReference type="PANTHER" id="PTHR22726:SF1">
    <property type="entry name" value="METALLOENDOPEPTIDASE OMA1, MITOCHONDRIAL"/>
    <property type="match status" value="1"/>
</dbReference>
<dbReference type="Gene3D" id="2.30.42.10">
    <property type="match status" value="1"/>
</dbReference>
<gene>
    <name evidence="8" type="ORF">SAMN04488241_102170</name>
</gene>
<keyword evidence="5 6" id="KW-0482">Metalloprotease</keyword>
<keyword evidence="2" id="KW-0479">Metal-binding</keyword>
<dbReference type="PROSITE" id="PS50106">
    <property type="entry name" value="PDZ"/>
    <property type="match status" value="1"/>
</dbReference>
<dbReference type="InterPro" id="IPR051156">
    <property type="entry name" value="Mito/Outer_Membr_Metalloprot"/>
</dbReference>
<evidence type="ECO:0000256" key="6">
    <source>
        <dbReference type="RuleBase" id="RU003983"/>
    </source>
</evidence>
<evidence type="ECO:0000313" key="8">
    <source>
        <dbReference type="EMBL" id="SFP47641.1"/>
    </source>
</evidence>
<dbReference type="SUPFAM" id="SSF50156">
    <property type="entry name" value="PDZ domain-like"/>
    <property type="match status" value="1"/>
</dbReference>
<evidence type="ECO:0000256" key="1">
    <source>
        <dbReference type="ARBA" id="ARBA00022670"/>
    </source>
</evidence>
<accession>A0A1I5QNP0</accession>
<keyword evidence="9" id="KW-1185">Reference proteome</keyword>
<dbReference type="CDD" id="cd07342">
    <property type="entry name" value="M48C_Oma1_like"/>
    <property type="match status" value="1"/>
</dbReference>
<dbReference type="InterPro" id="IPR001478">
    <property type="entry name" value="PDZ"/>
</dbReference>
<dbReference type="AlphaFoldDB" id="A0A1I5QNP0"/>
<evidence type="ECO:0000256" key="3">
    <source>
        <dbReference type="ARBA" id="ARBA00022801"/>
    </source>
</evidence>
<feature type="domain" description="PDZ" evidence="7">
    <location>
        <begin position="1"/>
        <end position="26"/>
    </location>
</feature>
<evidence type="ECO:0000313" key="9">
    <source>
        <dbReference type="Proteomes" id="UP000199586"/>
    </source>
</evidence>
<dbReference type="InterPro" id="IPR001915">
    <property type="entry name" value="Peptidase_M48"/>
</dbReference>
<evidence type="ECO:0000256" key="4">
    <source>
        <dbReference type="ARBA" id="ARBA00022833"/>
    </source>
</evidence>
<dbReference type="GO" id="GO:0051603">
    <property type="term" value="P:proteolysis involved in protein catabolic process"/>
    <property type="evidence" value="ECO:0007669"/>
    <property type="project" value="TreeGrafter"/>
</dbReference>
<dbReference type="InterPro" id="IPR036034">
    <property type="entry name" value="PDZ_sf"/>
</dbReference>
<dbReference type="Proteomes" id="UP000199586">
    <property type="component" value="Unassembled WGS sequence"/>
</dbReference>
<dbReference type="GO" id="GO:0046872">
    <property type="term" value="F:metal ion binding"/>
    <property type="evidence" value="ECO:0007669"/>
    <property type="project" value="UniProtKB-KW"/>
</dbReference>
<reference evidence="8 9" key="1">
    <citation type="submission" date="2016-10" db="EMBL/GenBank/DDBJ databases">
        <authorList>
            <person name="de Groot N.N."/>
        </authorList>
    </citation>
    <scope>NUCLEOTIDE SEQUENCE [LARGE SCALE GENOMIC DNA]</scope>
    <source>
        <strain evidence="8 9">CGMCC 1.9113</strain>
    </source>
</reference>
<dbReference type="OrthoDB" id="7338723at2"/>
<organism evidence="8 9">
    <name type="scientific">Sphingomonas rubra</name>
    <dbReference type="NCBI Taxonomy" id="634430"/>
    <lineage>
        <taxon>Bacteria</taxon>
        <taxon>Pseudomonadati</taxon>
        <taxon>Pseudomonadota</taxon>
        <taxon>Alphaproteobacteria</taxon>
        <taxon>Sphingomonadales</taxon>
        <taxon>Sphingomonadaceae</taxon>
        <taxon>Sphingomonas</taxon>
    </lineage>
</organism>
<evidence type="ECO:0000256" key="5">
    <source>
        <dbReference type="ARBA" id="ARBA00023049"/>
    </source>
</evidence>
<comment type="similarity">
    <text evidence="6">Belongs to the peptidase M48 family.</text>
</comment>
<protein>
    <recommendedName>
        <fullName evidence="7">PDZ domain-containing protein</fullName>
    </recommendedName>
</protein>
<dbReference type="InterPro" id="IPR041489">
    <property type="entry name" value="PDZ_6"/>
</dbReference>
<dbReference type="GO" id="GO:0004222">
    <property type="term" value="F:metalloendopeptidase activity"/>
    <property type="evidence" value="ECO:0007669"/>
    <property type="project" value="InterPro"/>
</dbReference>
<dbReference type="PANTHER" id="PTHR22726">
    <property type="entry name" value="METALLOENDOPEPTIDASE OMA1"/>
    <property type="match status" value="1"/>
</dbReference>
<dbReference type="Pfam" id="PF17820">
    <property type="entry name" value="PDZ_6"/>
    <property type="match status" value="1"/>
</dbReference>
<evidence type="ECO:0000256" key="2">
    <source>
        <dbReference type="ARBA" id="ARBA00022723"/>
    </source>
</evidence>
<comment type="cofactor">
    <cofactor evidence="6">
        <name>Zn(2+)</name>
        <dbReference type="ChEBI" id="CHEBI:29105"/>
    </cofactor>
    <text evidence="6">Binds 1 zinc ion per subunit.</text>
</comment>
<dbReference type="GO" id="GO:0016020">
    <property type="term" value="C:membrane"/>
    <property type="evidence" value="ECO:0007669"/>
    <property type="project" value="TreeGrafter"/>
</dbReference>
<sequence length="218" mass="22720">MTPGSAAARVGLRAGDVLVTIDGVPLPAATGGKATFAGVQAIHDRLAAALASPPAQLVVERAGRRVPVELPADLGCPSFVQLVPSAKRDAEADGRTVTISSAVAEYARDDDELAAPIAHELAHNILGHRAALRRDRVSKGLFAGFGANGRRLRETEDEADLTGVELMAAAGYDPAGAIRFWNRFGPASSQLIGDGTHRGWRARVTAIAAKVAATRHQP</sequence>
<proteinExistence type="inferred from homology"/>
<keyword evidence="3 6" id="KW-0378">Hydrolase</keyword>